<dbReference type="Proteomes" id="UP000255125">
    <property type="component" value="Unassembled WGS sequence"/>
</dbReference>
<sequence>MNSLIGFSGFVGGTLLKQACFEDLAAAETECNT</sequence>
<gene>
    <name evidence="1" type="ORF">NCTC10392_05746</name>
</gene>
<reference evidence="1 2" key="1">
    <citation type="submission" date="2018-06" db="EMBL/GenBank/DDBJ databases">
        <authorList>
            <consortium name="Pathogen Informatics"/>
            <person name="Doyle S."/>
        </authorList>
    </citation>
    <scope>NUCLEOTIDE SEQUENCE [LARGE SCALE GENOMIC DNA]</scope>
    <source>
        <strain evidence="1 2">NCTC10392</strain>
    </source>
</reference>
<name>A0A379ILM7_PSEFL</name>
<dbReference type="EMBL" id="UGUS01000002">
    <property type="protein sequence ID" value="SUD35097.1"/>
    <property type="molecule type" value="Genomic_DNA"/>
</dbReference>
<proteinExistence type="predicted"/>
<evidence type="ECO:0000313" key="1">
    <source>
        <dbReference type="EMBL" id="SUD35097.1"/>
    </source>
</evidence>
<organism evidence="1 2">
    <name type="scientific">Pseudomonas fluorescens</name>
    <dbReference type="NCBI Taxonomy" id="294"/>
    <lineage>
        <taxon>Bacteria</taxon>
        <taxon>Pseudomonadati</taxon>
        <taxon>Pseudomonadota</taxon>
        <taxon>Gammaproteobacteria</taxon>
        <taxon>Pseudomonadales</taxon>
        <taxon>Pseudomonadaceae</taxon>
        <taxon>Pseudomonas</taxon>
    </lineage>
</organism>
<evidence type="ECO:0000313" key="2">
    <source>
        <dbReference type="Proteomes" id="UP000255125"/>
    </source>
</evidence>
<accession>A0A379ILM7</accession>
<dbReference type="AlphaFoldDB" id="A0A379ILM7"/>
<protein>
    <submittedName>
        <fullName evidence="1">Uncharacterized protein</fullName>
    </submittedName>
</protein>